<protein>
    <submittedName>
        <fullName evidence="1">Uncharacterized protein</fullName>
    </submittedName>
</protein>
<gene>
    <name evidence="1" type="ORF">PAXRUDRAFT_18127</name>
</gene>
<sequence length="101" mass="11499">MDIQRMAEALGSNESGTDKVREKALKERFLVEKDEELPYRHQPKVSAILKGYHANPCNIDPEVGNPGEGDFFNIGVPQKAAKRQTKSQNNFWAEWIPLWST</sequence>
<dbReference type="HOGENOM" id="CLU_2292559_0_0_1"/>
<reference evidence="2" key="2">
    <citation type="submission" date="2015-01" db="EMBL/GenBank/DDBJ databases">
        <title>Evolutionary Origins and Diversification of the Mycorrhizal Mutualists.</title>
        <authorList>
            <consortium name="DOE Joint Genome Institute"/>
            <consortium name="Mycorrhizal Genomics Consortium"/>
            <person name="Kohler A."/>
            <person name="Kuo A."/>
            <person name="Nagy L.G."/>
            <person name="Floudas D."/>
            <person name="Copeland A."/>
            <person name="Barry K.W."/>
            <person name="Cichocki N."/>
            <person name="Veneault-Fourrey C."/>
            <person name="LaButti K."/>
            <person name="Lindquist E.A."/>
            <person name="Lipzen A."/>
            <person name="Lundell T."/>
            <person name="Morin E."/>
            <person name="Murat C."/>
            <person name="Riley R."/>
            <person name="Ohm R."/>
            <person name="Sun H."/>
            <person name="Tunlid A."/>
            <person name="Henrissat B."/>
            <person name="Grigoriev I.V."/>
            <person name="Hibbett D.S."/>
            <person name="Martin F."/>
        </authorList>
    </citation>
    <scope>NUCLEOTIDE SEQUENCE [LARGE SCALE GENOMIC DNA]</scope>
    <source>
        <strain evidence="2">Ve08.2h10</strain>
    </source>
</reference>
<name>A0A0D0DFK9_9AGAM</name>
<evidence type="ECO:0000313" key="1">
    <source>
        <dbReference type="EMBL" id="KIK76545.1"/>
    </source>
</evidence>
<reference evidence="1 2" key="1">
    <citation type="submission" date="2014-04" db="EMBL/GenBank/DDBJ databases">
        <authorList>
            <consortium name="DOE Joint Genome Institute"/>
            <person name="Kuo A."/>
            <person name="Kohler A."/>
            <person name="Jargeat P."/>
            <person name="Nagy L.G."/>
            <person name="Floudas D."/>
            <person name="Copeland A."/>
            <person name="Barry K.W."/>
            <person name="Cichocki N."/>
            <person name="Veneault-Fourrey C."/>
            <person name="LaButti K."/>
            <person name="Lindquist E.A."/>
            <person name="Lipzen A."/>
            <person name="Lundell T."/>
            <person name="Morin E."/>
            <person name="Murat C."/>
            <person name="Sun H."/>
            <person name="Tunlid A."/>
            <person name="Henrissat B."/>
            <person name="Grigoriev I.V."/>
            <person name="Hibbett D.S."/>
            <person name="Martin F."/>
            <person name="Nordberg H.P."/>
            <person name="Cantor M.N."/>
            <person name="Hua S.X."/>
        </authorList>
    </citation>
    <scope>NUCLEOTIDE SEQUENCE [LARGE SCALE GENOMIC DNA]</scope>
    <source>
        <strain evidence="1 2">Ve08.2h10</strain>
    </source>
</reference>
<evidence type="ECO:0000313" key="2">
    <source>
        <dbReference type="Proteomes" id="UP000054538"/>
    </source>
</evidence>
<accession>A0A0D0DFK9</accession>
<dbReference type="InParanoid" id="A0A0D0DFK9"/>
<organism evidence="1 2">
    <name type="scientific">Paxillus rubicundulus Ve08.2h10</name>
    <dbReference type="NCBI Taxonomy" id="930991"/>
    <lineage>
        <taxon>Eukaryota</taxon>
        <taxon>Fungi</taxon>
        <taxon>Dikarya</taxon>
        <taxon>Basidiomycota</taxon>
        <taxon>Agaricomycotina</taxon>
        <taxon>Agaricomycetes</taxon>
        <taxon>Agaricomycetidae</taxon>
        <taxon>Boletales</taxon>
        <taxon>Paxilineae</taxon>
        <taxon>Paxillaceae</taxon>
        <taxon>Paxillus</taxon>
    </lineage>
</organism>
<proteinExistence type="predicted"/>
<dbReference type="AlphaFoldDB" id="A0A0D0DFK9"/>
<keyword evidence="2" id="KW-1185">Reference proteome</keyword>
<dbReference type="Proteomes" id="UP000054538">
    <property type="component" value="Unassembled WGS sequence"/>
</dbReference>
<dbReference type="EMBL" id="KN827426">
    <property type="protein sequence ID" value="KIK76545.1"/>
    <property type="molecule type" value="Genomic_DNA"/>
</dbReference>